<feature type="compositionally biased region" description="Acidic residues" evidence="1">
    <location>
        <begin position="922"/>
        <end position="933"/>
    </location>
</feature>
<dbReference type="Proteomes" id="UP000023152">
    <property type="component" value="Unassembled WGS sequence"/>
</dbReference>
<feature type="compositionally biased region" description="Gly residues" evidence="1">
    <location>
        <begin position="832"/>
        <end position="852"/>
    </location>
</feature>
<accession>X6N0W9</accession>
<dbReference type="AlphaFoldDB" id="X6N0W9"/>
<keyword evidence="4" id="KW-1185">Reference proteome</keyword>
<feature type="region of interest" description="Disordered" evidence="1">
    <location>
        <begin position="909"/>
        <end position="935"/>
    </location>
</feature>
<protein>
    <submittedName>
        <fullName evidence="3">Uncharacterized protein</fullName>
    </submittedName>
</protein>
<keyword evidence="2" id="KW-0472">Membrane</keyword>
<gene>
    <name evidence="3" type="ORF">RFI_17325</name>
</gene>
<keyword evidence="2" id="KW-1133">Transmembrane helix</keyword>
<evidence type="ECO:0000313" key="3">
    <source>
        <dbReference type="EMBL" id="ETO19895.1"/>
    </source>
</evidence>
<organism evidence="3 4">
    <name type="scientific">Reticulomyxa filosa</name>
    <dbReference type="NCBI Taxonomy" id="46433"/>
    <lineage>
        <taxon>Eukaryota</taxon>
        <taxon>Sar</taxon>
        <taxon>Rhizaria</taxon>
        <taxon>Retaria</taxon>
        <taxon>Foraminifera</taxon>
        <taxon>Monothalamids</taxon>
        <taxon>Reticulomyxidae</taxon>
        <taxon>Reticulomyxa</taxon>
    </lineage>
</organism>
<evidence type="ECO:0000313" key="4">
    <source>
        <dbReference type="Proteomes" id="UP000023152"/>
    </source>
</evidence>
<dbReference type="EMBL" id="ASPP01013183">
    <property type="protein sequence ID" value="ETO19895.1"/>
    <property type="molecule type" value="Genomic_DNA"/>
</dbReference>
<evidence type="ECO:0000256" key="1">
    <source>
        <dbReference type="SAM" id="MobiDB-lite"/>
    </source>
</evidence>
<proteinExistence type="predicted"/>
<keyword evidence="2" id="KW-0812">Transmembrane</keyword>
<sequence length="947" mass="107515">MNTKEITWDETKFVWSDSSKVSYIDWRSGEPQPDHYKAVLSKSTEQWTSMPYGDSTEGVQYGLCKFDGRYTPSFLYRSGRIDSPSSINNAESLRQAILNVQTTSDFCETLNPVLYTVLVFFFLLLFCLPCNSELCPDSGSLTDVGKYYVIKFSEPNWSDSPSQWEFEFSFLGANKVAIYVDKNEYFYTDSVDKLQNAVIVTTSKLKSGWHVIELYVYTKEDKCEDDSQIQWAFKRGNEQNYQKLTIDNLLKCLQKNAHIDQTCLILPYSMCVDVGGLPCHMRADCLVDLCDTYLTDCVNDIECGDAMTEIFRTGIAYMDESAYKLWKKVANCSLACCALEDKFVITPQNKTKQGEYDALNKMQSDTVWFSVISTDLNIAKAALRFYQLDSETHYYSNENTFITITFAPTQIVIELFFLFFKKILSFLQKKDDTDAVIKTISQGSHPSFLDEDIMRPYWVKITTNEATAQTLVYIGLKYNDHDSSTLLATVILNEVVPYTMLYVAVSDDLPSDWRFFFYQSPYSYCKNDNEMYQVYQSLSQQSSCAFFNLDYENQCCGQVCLYLNHEPCLQYLIETNEYDNNNALWVQTCTYQRCTESATDEAGNLMINYDASTCSMCEVVAGTWCALTGLCVFDADVYCPDEIELLGQGNTNQYFFWLPTYPCYSTDALNKCTKNNECSPSWKTFQKYEQINPNVNFQLPFAVADCTRKHCCTDYKTICFVCLQTCMKMFVLLEANDPNTPTDCDVYQEFSCSQQFCSDFFFECYSTEGCLDVVQQYLTNYYHLNNADYAAIHSIEGDKIFAALLNCSAYQCCNFEWVYTAELAAVPPRNDSGGGGDDGGNGGGNGDGNGSGSSSGSAVPLWAIPILVFVIGIGLLALLFVYRRQKLYQALAAEDEMITTAQAEKELKQKEKEKGKGLLQVPDEDIDDDDDDEKETKGGMLFVNITL</sequence>
<comment type="caution">
    <text evidence="3">The sequence shown here is derived from an EMBL/GenBank/DDBJ whole genome shotgun (WGS) entry which is preliminary data.</text>
</comment>
<evidence type="ECO:0000256" key="2">
    <source>
        <dbReference type="SAM" id="Phobius"/>
    </source>
</evidence>
<feature type="region of interest" description="Disordered" evidence="1">
    <location>
        <begin position="830"/>
        <end position="852"/>
    </location>
</feature>
<feature type="transmembrane region" description="Helical" evidence="2">
    <location>
        <begin position="861"/>
        <end position="882"/>
    </location>
</feature>
<reference evidence="3 4" key="1">
    <citation type="journal article" date="2013" name="Curr. Biol.">
        <title>The Genome of the Foraminiferan Reticulomyxa filosa.</title>
        <authorList>
            <person name="Glockner G."/>
            <person name="Hulsmann N."/>
            <person name="Schleicher M."/>
            <person name="Noegel A.A."/>
            <person name="Eichinger L."/>
            <person name="Gallinger C."/>
            <person name="Pawlowski J."/>
            <person name="Sierra R."/>
            <person name="Euteneuer U."/>
            <person name="Pillet L."/>
            <person name="Moustafa A."/>
            <person name="Platzer M."/>
            <person name="Groth M."/>
            <person name="Szafranski K."/>
            <person name="Schliwa M."/>
        </authorList>
    </citation>
    <scope>NUCLEOTIDE SEQUENCE [LARGE SCALE GENOMIC DNA]</scope>
</reference>
<name>X6N0W9_RETFI</name>